<dbReference type="AlphaFoldDB" id="A0AAJ4B3B8"/>
<protein>
    <submittedName>
        <fullName evidence="1">Uncharacterized protein</fullName>
    </submittedName>
</protein>
<dbReference type="EMBL" id="CP047267">
    <property type="protein sequence ID" value="QHF10901.1"/>
    <property type="molecule type" value="Genomic_DNA"/>
</dbReference>
<evidence type="ECO:0000313" key="1">
    <source>
        <dbReference type="EMBL" id="QHF10901.1"/>
    </source>
</evidence>
<reference evidence="1 2" key="1">
    <citation type="journal article" date="2014" name="Genome Announc.">
        <title>Draft Genome Sequences of a Phylogenetically Diverse Suite of Pseudomonas syringae Strains from Multiple Source Populations.</title>
        <authorList>
            <person name="Baltrus D.A."/>
            <person name="Yourstone S."/>
            <person name="Lind A."/>
            <person name="Guilbaud C."/>
            <person name="Sands D.C."/>
            <person name="Jones C.D."/>
            <person name="Morris C.E."/>
            <person name="Dangl J.L."/>
        </authorList>
    </citation>
    <scope>NUCLEOTIDE SEQUENCE [LARGE SCALE GENOMIC DNA]</scope>
    <source>
        <strain evidence="1 2">UB303</strain>
    </source>
</reference>
<dbReference type="Proteomes" id="UP000464688">
    <property type="component" value="Chromosome"/>
</dbReference>
<gene>
    <name evidence="1" type="ORF">N026_27120</name>
</gene>
<accession>A0AAJ4B3B8</accession>
<name>A0AAJ4B3B8_PSESX</name>
<sequence>MNTLGLIKEFEKNISYQFEKIEILYSARNETNITYLNETLHPTQNIDKRNATLNQAYSDALLNSLASLIDYYCILCMLKIGMPPSKIRKVQYRSINNKFILDKLKSTSIDKKSISIQELKDIYDSDFSKIHTSKNINYRDYWIGFLGNAISSSLNEYGVSAKEFTLAYDVHEERLDINADIKKYFSYMHPFFCNMYNNSGVKHSIYIDVNNFLKHNAVPYITPHIENFENEKRIYSYFEIQNEHHLLLKDGILKDIVGIDFEKLKLNLDSKFCNSNNYDYLCGLEKTWELGRILTLDRTNGHISKDKKTLYFFIDNVLIAKNHHVTLIDADDSLLMVLKVLKREIDNGLGYEKFD</sequence>
<organism evidence="1 2">
    <name type="scientific">Pseudomonas syringae UB303</name>
    <dbReference type="NCBI Taxonomy" id="1357287"/>
    <lineage>
        <taxon>Bacteria</taxon>
        <taxon>Pseudomonadati</taxon>
        <taxon>Pseudomonadota</taxon>
        <taxon>Gammaproteobacteria</taxon>
        <taxon>Pseudomonadales</taxon>
        <taxon>Pseudomonadaceae</taxon>
        <taxon>Pseudomonas</taxon>
        <taxon>Pseudomonas syringae</taxon>
    </lineage>
</organism>
<dbReference type="RefSeq" id="WP_024660753.1">
    <property type="nucleotide sequence ID" value="NZ_CP047267.1"/>
</dbReference>
<proteinExistence type="predicted"/>
<evidence type="ECO:0000313" key="2">
    <source>
        <dbReference type="Proteomes" id="UP000464688"/>
    </source>
</evidence>